<dbReference type="OrthoDB" id="9798098at2"/>
<dbReference type="InterPro" id="IPR004108">
    <property type="entry name" value="Fe_hydrogenase_lsu_C"/>
</dbReference>
<dbReference type="Proteomes" id="UP000306409">
    <property type="component" value="Chromosome"/>
</dbReference>
<dbReference type="InterPro" id="IPR017896">
    <property type="entry name" value="4Fe4S_Fe-S-bd"/>
</dbReference>
<gene>
    <name evidence="1" type="ORF">EHE19_014015</name>
</gene>
<sequence>MQAFNELYRRLAKAAVENRTNEEVKNAIEQGFDSHQLDCLLNPKEYASVWKISDCDCSEDSKCSICTVKCLFDAIEKDEKGNTIINKDLCVGCSECIDECKAQKLVASKDIIPALEAVRSQKGPVYALIAPAFISQFSDKVTPGKLRSAFKSLGFAGMVEVALFADILTLKEALEFDRTIVNEKDFLLTSCCCPMWIAMLRKIYKQFMPHVPGSVSPMVACGRSIKLLEPNSITVFIGPCIAKKSEAREPDIADAVDYVLTFQEVQDIFEFANINPENMEEDSRDHSSKAGRIYARTGGVSEAVESTLKGLNPNRKISIRTQQANGIRECKEMLNALKEGNITANFLEGMGCVGGCVGGPKAILDREEGRKNVNQYGNQANYVTPIDNPYVMDLLQRLGFESVESLLENSDIFTRDFK</sequence>
<accession>A0A4U7JJ10</accession>
<dbReference type="InterPro" id="IPR009016">
    <property type="entry name" value="Fe_hydrogenase"/>
</dbReference>
<dbReference type="SUPFAM" id="SSF53920">
    <property type="entry name" value="Fe-only hydrogenase"/>
    <property type="match status" value="1"/>
</dbReference>
<dbReference type="PROSITE" id="PS51379">
    <property type="entry name" value="4FE4S_FER_2"/>
    <property type="match status" value="1"/>
</dbReference>
<dbReference type="KEGG" id="rher:EHE19_014015"/>
<dbReference type="RefSeq" id="WP_137696741.1">
    <property type="nucleotide sequence ID" value="NZ_CP061336.1"/>
</dbReference>
<dbReference type="PANTHER" id="PTHR11615">
    <property type="entry name" value="NITRATE, FORMATE, IRON DEHYDROGENASE"/>
    <property type="match status" value="1"/>
</dbReference>
<dbReference type="EMBL" id="CP061336">
    <property type="protein sequence ID" value="QNU65993.1"/>
    <property type="molecule type" value="Genomic_DNA"/>
</dbReference>
<organism evidence="1 2">
    <name type="scientific">Ruminiclostridium herbifermentans</name>
    <dbReference type="NCBI Taxonomy" id="2488810"/>
    <lineage>
        <taxon>Bacteria</taxon>
        <taxon>Bacillati</taxon>
        <taxon>Bacillota</taxon>
        <taxon>Clostridia</taxon>
        <taxon>Eubacteriales</taxon>
        <taxon>Oscillospiraceae</taxon>
        <taxon>Ruminiclostridium</taxon>
    </lineage>
</organism>
<dbReference type="Gene3D" id="3.30.70.20">
    <property type="match status" value="1"/>
</dbReference>
<protein>
    <submittedName>
        <fullName evidence="1">Iron hydrogenase</fullName>
    </submittedName>
</protein>
<dbReference type="Gene3D" id="3.40.950.10">
    <property type="entry name" value="Fe-only Hydrogenase (Larger Subunit), Chain L, domain 3"/>
    <property type="match status" value="1"/>
</dbReference>
<evidence type="ECO:0000313" key="1">
    <source>
        <dbReference type="EMBL" id="QNU65993.1"/>
    </source>
</evidence>
<name>A0A4U7JJ10_9FIRM</name>
<dbReference type="InterPro" id="IPR050340">
    <property type="entry name" value="Cytosolic_Fe-S_CAF"/>
</dbReference>
<reference evidence="1 2" key="1">
    <citation type="submission" date="2020-09" db="EMBL/GenBank/DDBJ databases">
        <title>Characterization and genome sequencing of Ruminiclostridium sp. nov. MA18.</title>
        <authorList>
            <person name="Rettenmaier R."/>
            <person name="Kowollik M.-L."/>
            <person name="Liebl W."/>
            <person name="Zverlov V."/>
        </authorList>
    </citation>
    <scope>NUCLEOTIDE SEQUENCE [LARGE SCALE GENOMIC DNA]</scope>
    <source>
        <strain evidence="1 2">MA18</strain>
    </source>
</reference>
<keyword evidence="2" id="KW-1185">Reference proteome</keyword>
<proteinExistence type="predicted"/>
<evidence type="ECO:0000313" key="2">
    <source>
        <dbReference type="Proteomes" id="UP000306409"/>
    </source>
</evidence>
<dbReference type="AlphaFoldDB" id="A0A4U7JJ10"/>
<dbReference type="SUPFAM" id="SSF54862">
    <property type="entry name" value="4Fe-4S ferredoxins"/>
    <property type="match status" value="1"/>
</dbReference>
<dbReference type="Pfam" id="PF02906">
    <property type="entry name" value="Fe_hyd_lg_C"/>
    <property type="match status" value="1"/>
</dbReference>